<gene>
    <name evidence="2" type="ORF">GFER_01915</name>
</gene>
<sequence>MLRMDQYEHIRTAYRVYGQTISEIARTTGHSRNTIRKALKQPYDGYSQRQHQPYPVLGAYLDIIDGWLREDQASPRKQRHTARRIFDRLVDEHGYSGSESNVRKYVRDAKAGLGLGHQQAFLPLEPELGQEAEVDWGTATVVLQGQPVKVKSFCMRSKGSGKPFVRLYPCERQQAFFDALMHAFAFYGGVFSRLIFDNLTSAVRKVLQGKARLEQESFSRFRAYYNFEARFCNPGAGHEKGGVEGLVGFSRRNFLVPLPEADCLEEINERLLRQCIAYGQHTIRGKDQPVEALFEQERACLLPLPEVAFVNTQLLSARADKYATVMVDKNRYSVPTRLVGQSLRVICHVEQVEIFAQSRRVACHRRLFANNQWQLDPDHYLELLKQRPLAFHSARPIRNWKKHWPQPMHQLLERFCQAHGESRGIKAFIEVLLLFRNHKAEHVEAAIATAVEAGISASDGVRHLLHHYTPQPKIVALERYARLPEADVSVYAGLGGES</sequence>
<protein>
    <submittedName>
        <fullName evidence="2">Transposase</fullName>
    </submittedName>
</protein>
<dbReference type="EMBL" id="JWJD01000001">
    <property type="protein sequence ID" value="KIH77492.1"/>
    <property type="molecule type" value="Genomic_DNA"/>
</dbReference>
<dbReference type="InterPro" id="IPR001584">
    <property type="entry name" value="Integrase_cat-core"/>
</dbReference>
<dbReference type="Proteomes" id="UP000035068">
    <property type="component" value="Unassembled WGS sequence"/>
</dbReference>
<reference evidence="2 3" key="1">
    <citation type="submission" date="2014-12" db="EMBL/GenBank/DDBJ databases">
        <title>Genomes of Geoalkalibacter ferrihydriticus and Geoalkalibacter subterraneus, two haloalkaliphilic metal-reducing members of the Geobacteraceae.</title>
        <authorList>
            <person name="Badalamenti J.P."/>
            <person name="Torres C.I."/>
            <person name="Krajmalnik-Brown R."/>
            <person name="Bond D.R."/>
        </authorList>
    </citation>
    <scope>NUCLEOTIDE SEQUENCE [LARGE SCALE GENOMIC DNA]</scope>
    <source>
        <strain evidence="2 3">DSM 17813</strain>
    </source>
</reference>
<feature type="domain" description="Integrase catalytic" evidence="1">
    <location>
        <begin position="122"/>
        <end position="297"/>
    </location>
</feature>
<dbReference type="PANTHER" id="PTHR35004">
    <property type="entry name" value="TRANSPOSASE RV3428C-RELATED"/>
    <property type="match status" value="1"/>
</dbReference>
<accession>A0A0C2HXK2</accession>
<name>A0A0C2HXK2_9BACT</name>
<dbReference type="Pfam" id="PF22483">
    <property type="entry name" value="Mu-transpos_C_2"/>
    <property type="match status" value="1"/>
</dbReference>
<comment type="caution">
    <text evidence="2">The sequence shown here is derived from an EMBL/GenBank/DDBJ whole genome shotgun (WGS) entry which is preliminary data.</text>
</comment>
<evidence type="ECO:0000313" key="2">
    <source>
        <dbReference type="EMBL" id="KIH77492.1"/>
    </source>
</evidence>
<evidence type="ECO:0000259" key="1">
    <source>
        <dbReference type="PROSITE" id="PS50994"/>
    </source>
</evidence>
<dbReference type="PANTHER" id="PTHR35004:SF7">
    <property type="entry name" value="INTEGRASE PROTEIN"/>
    <property type="match status" value="1"/>
</dbReference>
<organism evidence="2 3">
    <name type="scientific">Geoalkalibacter ferrihydriticus DSM 17813</name>
    <dbReference type="NCBI Taxonomy" id="1121915"/>
    <lineage>
        <taxon>Bacteria</taxon>
        <taxon>Pseudomonadati</taxon>
        <taxon>Thermodesulfobacteriota</taxon>
        <taxon>Desulfuromonadia</taxon>
        <taxon>Desulfuromonadales</taxon>
        <taxon>Geoalkalibacteraceae</taxon>
        <taxon>Geoalkalibacter</taxon>
    </lineage>
</organism>
<evidence type="ECO:0000313" key="3">
    <source>
        <dbReference type="Proteomes" id="UP000035068"/>
    </source>
</evidence>
<dbReference type="PROSITE" id="PS50994">
    <property type="entry name" value="INTEGRASE"/>
    <property type="match status" value="1"/>
</dbReference>
<dbReference type="GO" id="GO:0015074">
    <property type="term" value="P:DNA integration"/>
    <property type="evidence" value="ECO:0007669"/>
    <property type="project" value="InterPro"/>
</dbReference>
<proteinExistence type="predicted"/>
<dbReference type="NCBIfam" id="NF033546">
    <property type="entry name" value="transpos_IS21"/>
    <property type="match status" value="1"/>
</dbReference>
<dbReference type="AlphaFoldDB" id="A0A0C2HXK2"/>
<keyword evidence="3" id="KW-1185">Reference proteome</keyword>
<dbReference type="InterPro" id="IPR054353">
    <property type="entry name" value="IstA-like_C"/>
</dbReference>